<accession>A0A017HA84</accession>
<feature type="transmembrane region" description="Helical" evidence="9">
    <location>
        <begin position="92"/>
        <end position="110"/>
    </location>
</feature>
<dbReference type="Proteomes" id="UP000025047">
    <property type="component" value="Unassembled WGS sequence"/>
</dbReference>
<dbReference type="RefSeq" id="WP_017927497.1">
    <property type="nucleotide sequence ID" value="NZ_KB822995.1"/>
</dbReference>
<comment type="subunit">
    <text evidence="9">The complex comprises the extracytoplasmic solute receptor protein and the two transmembrane proteins.</text>
</comment>
<feature type="domain" description="Tripartite ATP-independent periplasmic transporters DctQ component" evidence="10">
    <location>
        <begin position="30"/>
        <end position="159"/>
    </location>
</feature>
<evidence type="ECO:0000259" key="10">
    <source>
        <dbReference type="Pfam" id="PF04290"/>
    </source>
</evidence>
<organism evidence="11 12">
    <name type="scientific">Limimaricola hongkongensis DSM 17492</name>
    <dbReference type="NCBI Taxonomy" id="1122180"/>
    <lineage>
        <taxon>Bacteria</taxon>
        <taxon>Pseudomonadati</taxon>
        <taxon>Pseudomonadota</taxon>
        <taxon>Alphaproteobacteria</taxon>
        <taxon>Rhodobacterales</taxon>
        <taxon>Paracoccaceae</taxon>
        <taxon>Limimaricola</taxon>
    </lineage>
</organism>
<keyword evidence="6 9" id="KW-1133">Transmembrane helix</keyword>
<evidence type="ECO:0000256" key="7">
    <source>
        <dbReference type="ARBA" id="ARBA00023136"/>
    </source>
</evidence>
<dbReference type="EMBL" id="APGJ01000007">
    <property type="protein sequence ID" value="EYD71412.1"/>
    <property type="molecule type" value="Genomic_DNA"/>
</dbReference>
<gene>
    <name evidence="11" type="ORF">Lokhon_03061</name>
</gene>
<dbReference type="AlphaFoldDB" id="A0A017HA84"/>
<evidence type="ECO:0000256" key="9">
    <source>
        <dbReference type="RuleBase" id="RU369079"/>
    </source>
</evidence>
<evidence type="ECO:0000313" key="12">
    <source>
        <dbReference type="Proteomes" id="UP000025047"/>
    </source>
</evidence>
<evidence type="ECO:0000313" key="11">
    <source>
        <dbReference type="EMBL" id="EYD71412.1"/>
    </source>
</evidence>
<reference evidence="11 12" key="1">
    <citation type="submission" date="2013-03" db="EMBL/GenBank/DDBJ databases">
        <authorList>
            <person name="Fiebig A."/>
            <person name="Goeker M."/>
            <person name="Klenk H.-P.P."/>
        </authorList>
    </citation>
    <scope>NUCLEOTIDE SEQUENCE [LARGE SCALE GENOMIC DNA]</scope>
    <source>
        <strain evidence="11 12">DSM 17492</strain>
    </source>
</reference>
<evidence type="ECO:0000256" key="4">
    <source>
        <dbReference type="ARBA" id="ARBA00022519"/>
    </source>
</evidence>
<dbReference type="PATRIC" id="fig|1122180.6.peg.3041"/>
<name>A0A017HA84_9RHOB</name>
<keyword evidence="3" id="KW-1003">Cell membrane</keyword>
<keyword evidence="4 9" id="KW-0997">Cell inner membrane</keyword>
<comment type="similarity">
    <text evidence="8 9">Belongs to the TRAP transporter small permease family.</text>
</comment>
<proteinExistence type="inferred from homology"/>
<comment type="function">
    <text evidence="9">Part of the tripartite ATP-independent periplasmic (TRAP) transport system.</text>
</comment>
<dbReference type="GO" id="GO:0015740">
    <property type="term" value="P:C4-dicarboxylate transport"/>
    <property type="evidence" value="ECO:0007669"/>
    <property type="project" value="TreeGrafter"/>
</dbReference>
<evidence type="ECO:0000256" key="8">
    <source>
        <dbReference type="ARBA" id="ARBA00038436"/>
    </source>
</evidence>
<dbReference type="Pfam" id="PF04290">
    <property type="entry name" value="DctQ"/>
    <property type="match status" value="1"/>
</dbReference>
<dbReference type="eggNOG" id="COG3090">
    <property type="taxonomic scope" value="Bacteria"/>
</dbReference>
<evidence type="ECO:0000256" key="3">
    <source>
        <dbReference type="ARBA" id="ARBA00022475"/>
    </source>
</evidence>
<dbReference type="InterPro" id="IPR007387">
    <property type="entry name" value="TRAP_DctQ"/>
</dbReference>
<keyword evidence="2 9" id="KW-0813">Transport</keyword>
<keyword evidence="5 9" id="KW-0812">Transmembrane</keyword>
<comment type="subcellular location">
    <subcellularLocation>
        <location evidence="1 9">Cell inner membrane</location>
        <topology evidence="1 9">Multi-pass membrane protein</topology>
    </subcellularLocation>
</comment>
<dbReference type="OrthoDB" id="4964541at2"/>
<dbReference type="PANTHER" id="PTHR35011">
    <property type="entry name" value="2,3-DIKETO-L-GULONATE TRAP TRANSPORTER SMALL PERMEASE PROTEIN YIAM"/>
    <property type="match status" value="1"/>
</dbReference>
<dbReference type="GO" id="GO:0005886">
    <property type="term" value="C:plasma membrane"/>
    <property type="evidence" value="ECO:0007669"/>
    <property type="project" value="UniProtKB-SubCell"/>
</dbReference>
<comment type="caution">
    <text evidence="11">The sequence shown here is derived from an EMBL/GenBank/DDBJ whole genome shotgun (WGS) entry which is preliminary data.</text>
</comment>
<evidence type="ECO:0000256" key="5">
    <source>
        <dbReference type="ARBA" id="ARBA00022692"/>
    </source>
</evidence>
<dbReference type="PANTHER" id="PTHR35011:SF2">
    <property type="entry name" value="2,3-DIKETO-L-GULONATE TRAP TRANSPORTER SMALL PERMEASE PROTEIN YIAM"/>
    <property type="match status" value="1"/>
</dbReference>
<evidence type="ECO:0000256" key="6">
    <source>
        <dbReference type="ARBA" id="ARBA00022989"/>
    </source>
</evidence>
<feature type="transmembrane region" description="Helical" evidence="9">
    <location>
        <begin position="133"/>
        <end position="155"/>
    </location>
</feature>
<keyword evidence="12" id="KW-1185">Reference proteome</keyword>
<feature type="transmembrane region" description="Helical" evidence="9">
    <location>
        <begin position="21"/>
        <end position="42"/>
    </location>
</feature>
<evidence type="ECO:0000256" key="1">
    <source>
        <dbReference type="ARBA" id="ARBA00004429"/>
    </source>
</evidence>
<evidence type="ECO:0000256" key="2">
    <source>
        <dbReference type="ARBA" id="ARBA00022448"/>
    </source>
</evidence>
<keyword evidence="7 9" id="KW-0472">Membrane</keyword>
<dbReference type="GO" id="GO:0022857">
    <property type="term" value="F:transmembrane transporter activity"/>
    <property type="evidence" value="ECO:0007669"/>
    <property type="project" value="UniProtKB-UniRule"/>
</dbReference>
<dbReference type="HOGENOM" id="CLU_086356_9_4_5"/>
<dbReference type="InterPro" id="IPR055348">
    <property type="entry name" value="DctQ"/>
</dbReference>
<dbReference type="STRING" id="1122180.Lokhon_03061"/>
<sequence length="173" mass="18688">MKTVLNALIGTIDTINRWTGWLLAALLLVMTVLITWQVFARFVMGSPLTFSEEVARFAMIWMTMLGAAYAYRHGTLISVDVFTDIAGPRATRILKVVIAIISFVFAYVLLTEGFSITLRVAGQTAPSTRVSMAWLYAAMPAGAALIALNAVAVALDALRAPLAPRPSLKEADA</sequence>
<protein>
    <recommendedName>
        <fullName evidence="9">TRAP transporter small permease protein</fullName>
    </recommendedName>
</protein>
<feature type="transmembrane region" description="Helical" evidence="9">
    <location>
        <begin position="54"/>
        <end position="71"/>
    </location>
</feature>